<evidence type="ECO:0000313" key="2">
    <source>
        <dbReference type="Proteomes" id="UP001626603"/>
    </source>
</evidence>
<sequence>MKKTSIVLVLAAVGIAAICILVLSAFPQEEPFAPPSPFSVGILVVNRDNVSHQVHVSVSGVNGTLDNALLSSENFTFVGGEERIYSVTINQVGEYLYSVSVDGNSPHTAVRGLDPTAGAIITILSDQEVEIAPTIT</sequence>
<proteinExistence type="predicted"/>
<dbReference type="Proteomes" id="UP001626603">
    <property type="component" value="Chromosome"/>
</dbReference>
<evidence type="ECO:0000313" key="1">
    <source>
        <dbReference type="EMBL" id="WOX56510.1"/>
    </source>
</evidence>
<gene>
    <name evidence="1" type="ORF">R6Y95_04045</name>
</gene>
<reference evidence="1 2" key="1">
    <citation type="submission" date="2023-10" db="EMBL/GenBank/DDBJ databases">
        <title>The complete genome sequence of Methanoculleus palmolei DSM 4273.</title>
        <authorList>
            <person name="Lai S.-J."/>
            <person name="You Y.-T."/>
            <person name="Chen S.-C."/>
        </authorList>
    </citation>
    <scope>NUCLEOTIDE SEQUENCE [LARGE SCALE GENOMIC DNA]</scope>
    <source>
        <strain evidence="1 2">DSM 4273</strain>
    </source>
</reference>
<dbReference type="EMBL" id="CP137641">
    <property type="protein sequence ID" value="WOX56510.1"/>
    <property type="molecule type" value="Genomic_DNA"/>
</dbReference>
<protein>
    <submittedName>
        <fullName evidence="1">Uncharacterized protein</fullName>
    </submittedName>
</protein>
<name>A0ABD8ABD8_9EURY</name>
<keyword evidence="2" id="KW-1185">Reference proteome</keyword>
<dbReference type="AlphaFoldDB" id="A0ABD8ABD8"/>
<organism evidence="1 2">
    <name type="scientific">Methanoculleus palmolei</name>
    <dbReference type="NCBI Taxonomy" id="72612"/>
    <lineage>
        <taxon>Archaea</taxon>
        <taxon>Methanobacteriati</taxon>
        <taxon>Methanobacteriota</taxon>
        <taxon>Stenosarchaea group</taxon>
        <taxon>Methanomicrobia</taxon>
        <taxon>Methanomicrobiales</taxon>
        <taxon>Methanomicrobiaceae</taxon>
        <taxon>Methanoculleus</taxon>
    </lineage>
</organism>
<accession>A0ABD8ABD8</accession>